<dbReference type="GO" id="GO:0005737">
    <property type="term" value="C:cytoplasm"/>
    <property type="evidence" value="ECO:0007669"/>
    <property type="project" value="UniProtKB-SubCell"/>
</dbReference>
<dbReference type="InterPro" id="IPR003593">
    <property type="entry name" value="AAA+_ATPase"/>
</dbReference>
<dbReference type="SUPFAM" id="SSF52540">
    <property type="entry name" value="P-loop containing nucleoside triphosphate hydrolases"/>
    <property type="match status" value="1"/>
</dbReference>
<sequence length="322" mass="34300">MPAADPVPPSPSPSGKGWLQRLRDGLSRSSERLSSGIGDLFLRRRLDDQALEDLQDLLITSDIGVATATRLTEVLARERFGKDVTSEEVRSVLAGEMIRILEPVAVPLVPDSACRPFVILVAGVNGAGKTTTIGKLARQFRDQGLSVTLAAGDTFRAAAVEQLKVWGERTGCPVVARDSGADAAGLVFDALQEARARQDDVLLVDTAGRLHNKVGLMEELAKIRRVLSRIDAQAPHSTLLVLDATVGQNAHQQVEAFRRMVDVSGLVLTKLDGTAKGGVVVSLAATYGLPVHYIGVGETAEDLRPFSATDFAHSLMGLSDHG</sequence>
<feature type="binding site" evidence="10">
    <location>
        <begin position="123"/>
        <end position="130"/>
    </location>
    <ligand>
        <name>GTP</name>
        <dbReference type="ChEBI" id="CHEBI:37565"/>
    </ligand>
</feature>
<evidence type="ECO:0000256" key="5">
    <source>
        <dbReference type="ARBA" id="ARBA00022801"/>
    </source>
</evidence>
<dbReference type="InterPro" id="IPR004390">
    <property type="entry name" value="SR_rcpt_FtsY"/>
</dbReference>
<evidence type="ECO:0000256" key="4">
    <source>
        <dbReference type="ARBA" id="ARBA00022741"/>
    </source>
</evidence>
<dbReference type="EC" id="3.6.5.4" evidence="10"/>
<dbReference type="NCBIfam" id="TIGR00064">
    <property type="entry name" value="ftsY"/>
    <property type="match status" value="1"/>
</dbReference>
<keyword evidence="3 10" id="KW-0963">Cytoplasm</keyword>
<reference evidence="12 13" key="1">
    <citation type="submission" date="2016-02" db="EMBL/GenBank/DDBJ databases">
        <title>Complete Genome of H5569, the type strain of the newly described species Haematospirillium jordaniae.</title>
        <authorList>
            <person name="Nicholson A.C."/>
            <person name="Humrighouse B.W."/>
            <person name="Loparov V."/>
            <person name="McQuiston J.R."/>
        </authorList>
    </citation>
    <scope>NUCLEOTIDE SEQUENCE [LARGE SCALE GENOMIC DNA]</scope>
    <source>
        <strain evidence="12 13">H5569</strain>
    </source>
</reference>
<dbReference type="SMART" id="SM00962">
    <property type="entry name" value="SRP54"/>
    <property type="match status" value="1"/>
</dbReference>
<dbReference type="GO" id="GO:0005525">
    <property type="term" value="F:GTP binding"/>
    <property type="evidence" value="ECO:0007669"/>
    <property type="project" value="UniProtKB-UniRule"/>
</dbReference>
<dbReference type="SUPFAM" id="SSF47364">
    <property type="entry name" value="Domain of the SRP/SRP receptor G-proteins"/>
    <property type="match status" value="1"/>
</dbReference>
<accession>A0A143DG50</accession>
<evidence type="ECO:0000256" key="9">
    <source>
        <dbReference type="ARBA" id="ARBA00048027"/>
    </source>
</evidence>
<dbReference type="GO" id="GO:0006614">
    <property type="term" value="P:SRP-dependent cotranslational protein targeting to membrane"/>
    <property type="evidence" value="ECO:0007669"/>
    <property type="project" value="InterPro"/>
</dbReference>
<gene>
    <name evidence="10" type="primary">ftsY</name>
    <name evidence="12" type="ORF">AY555_03600</name>
</gene>
<evidence type="ECO:0000259" key="11">
    <source>
        <dbReference type="PROSITE" id="PS00300"/>
    </source>
</evidence>
<dbReference type="Pfam" id="PF02881">
    <property type="entry name" value="SRP54_N"/>
    <property type="match status" value="1"/>
</dbReference>
<evidence type="ECO:0000256" key="6">
    <source>
        <dbReference type="ARBA" id="ARBA00023134"/>
    </source>
</evidence>
<name>A0A143DG50_9PROT</name>
<dbReference type="AlphaFoldDB" id="A0A143DG50"/>
<dbReference type="InterPro" id="IPR000897">
    <property type="entry name" value="SRP54_GTPase_dom"/>
</dbReference>
<dbReference type="PROSITE" id="PS00300">
    <property type="entry name" value="SRP54"/>
    <property type="match status" value="1"/>
</dbReference>
<evidence type="ECO:0000256" key="3">
    <source>
        <dbReference type="ARBA" id="ARBA00022490"/>
    </source>
</evidence>
<evidence type="ECO:0000256" key="1">
    <source>
        <dbReference type="ARBA" id="ARBA00004515"/>
    </source>
</evidence>
<evidence type="ECO:0000256" key="2">
    <source>
        <dbReference type="ARBA" id="ARBA00022475"/>
    </source>
</evidence>
<keyword evidence="8 10" id="KW-0675">Receptor</keyword>
<dbReference type="GO" id="GO:0003924">
    <property type="term" value="F:GTPase activity"/>
    <property type="evidence" value="ECO:0007669"/>
    <property type="project" value="UniProtKB-UniRule"/>
</dbReference>
<evidence type="ECO:0000313" key="12">
    <source>
        <dbReference type="EMBL" id="AMW35520.1"/>
    </source>
</evidence>
<keyword evidence="13" id="KW-1185">Reference proteome</keyword>
<dbReference type="CDD" id="cd17874">
    <property type="entry name" value="FtsY"/>
    <property type="match status" value="1"/>
</dbReference>
<dbReference type="Gene3D" id="1.20.120.140">
    <property type="entry name" value="Signal recognition particle SRP54, nucleotide-binding domain"/>
    <property type="match status" value="1"/>
</dbReference>
<dbReference type="SMART" id="SM00382">
    <property type="entry name" value="AAA"/>
    <property type="match status" value="1"/>
</dbReference>
<feature type="binding site" evidence="10">
    <location>
        <begin position="269"/>
        <end position="272"/>
    </location>
    <ligand>
        <name>GTP</name>
        <dbReference type="ChEBI" id="CHEBI:37565"/>
    </ligand>
</feature>
<comment type="subcellular location">
    <subcellularLocation>
        <location evidence="1">Cell inner membrane</location>
        <topology evidence="1">Peripheral membrane protein</topology>
        <orientation evidence="1">Cytoplasmic side</orientation>
    </subcellularLocation>
    <subcellularLocation>
        <location evidence="10">Cell membrane</location>
        <topology evidence="10">Peripheral membrane protein</topology>
        <orientation evidence="10">Cytoplasmic side</orientation>
    </subcellularLocation>
    <subcellularLocation>
        <location evidence="10">Cytoplasm</location>
    </subcellularLocation>
</comment>
<dbReference type="SMART" id="SM00963">
    <property type="entry name" value="SRP54_N"/>
    <property type="match status" value="1"/>
</dbReference>
<keyword evidence="7 10" id="KW-0472">Membrane</keyword>
<dbReference type="PANTHER" id="PTHR43134:SF1">
    <property type="entry name" value="SIGNAL RECOGNITION PARTICLE RECEPTOR SUBUNIT ALPHA"/>
    <property type="match status" value="1"/>
</dbReference>
<keyword evidence="4 10" id="KW-0547">Nucleotide-binding</keyword>
<keyword evidence="6 10" id="KW-0342">GTP-binding</keyword>
<comment type="function">
    <text evidence="10">Involved in targeting and insertion of nascent membrane proteins into the cytoplasmic membrane. Acts as a receptor for the complex formed by the signal recognition particle (SRP) and the ribosome-nascent chain (RNC). Interaction with SRP-RNC leads to the transfer of the RNC complex to the Sec translocase for insertion into the membrane, the hydrolysis of GTP by both Ffh and FtsY, and the dissociation of the SRP-FtsY complex into the individual components.</text>
</comment>
<keyword evidence="2 10" id="KW-1003">Cell membrane</keyword>
<comment type="subunit">
    <text evidence="10">Part of the signal recognition particle protein translocation system, which is composed of SRP and FtsY. SRP is a ribonucleoprotein composed of Ffh and a 4.5S RNA molecule.</text>
</comment>
<organism evidence="12 13">
    <name type="scientific">Haematospirillum jordaniae</name>
    <dbReference type="NCBI Taxonomy" id="1549855"/>
    <lineage>
        <taxon>Bacteria</taxon>
        <taxon>Pseudomonadati</taxon>
        <taxon>Pseudomonadota</taxon>
        <taxon>Alphaproteobacteria</taxon>
        <taxon>Rhodospirillales</taxon>
        <taxon>Novispirillaceae</taxon>
        <taxon>Haematospirillum</taxon>
    </lineage>
</organism>
<dbReference type="InterPro" id="IPR027417">
    <property type="entry name" value="P-loop_NTPase"/>
</dbReference>
<feature type="domain" description="SRP54-type proteins GTP-binding" evidence="11">
    <location>
        <begin position="290"/>
        <end position="303"/>
    </location>
</feature>
<keyword evidence="5 10" id="KW-0378">Hydrolase</keyword>
<dbReference type="FunFam" id="3.40.50.300:FF:000053">
    <property type="entry name" value="Signal recognition particle receptor FtsY"/>
    <property type="match status" value="1"/>
</dbReference>
<comment type="catalytic activity">
    <reaction evidence="9 10">
        <text>GTP + H2O = GDP + phosphate + H(+)</text>
        <dbReference type="Rhea" id="RHEA:19669"/>
        <dbReference type="ChEBI" id="CHEBI:15377"/>
        <dbReference type="ChEBI" id="CHEBI:15378"/>
        <dbReference type="ChEBI" id="CHEBI:37565"/>
        <dbReference type="ChEBI" id="CHEBI:43474"/>
        <dbReference type="ChEBI" id="CHEBI:58189"/>
        <dbReference type="EC" id="3.6.5.4"/>
    </reaction>
</comment>
<dbReference type="Pfam" id="PF00448">
    <property type="entry name" value="SRP54"/>
    <property type="match status" value="1"/>
</dbReference>
<dbReference type="PANTHER" id="PTHR43134">
    <property type="entry name" value="SIGNAL RECOGNITION PARTICLE RECEPTOR SUBUNIT ALPHA"/>
    <property type="match status" value="1"/>
</dbReference>
<dbReference type="GO" id="GO:0005886">
    <property type="term" value="C:plasma membrane"/>
    <property type="evidence" value="ECO:0007669"/>
    <property type="project" value="UniProtKB-SubCell"/>
</dbReference>
<dbReference type="InterPro" id="IPR013822">
    <property type="entry name" value="Signal_recog_particl_SRP54_hlx"/>
</dbReference>
<dbReference type="Gene3D" id="3.40.50.300">
    <property type="entry name" value="P-loop containing nucleotide triphosphate hydrolases"/>
    <property type="match status" value="1"/>
</dbReference>
<dbReference type="KEGG" id="hjo:AY555_03600"/>
<dbReference type="GO" id="GO:0005047">
    <property type="term" value="F:signal recognition particle binding"/>
    <property type="evidence" value="ECO:0007669"/>
    <property type="project" value="TreeGrafter"/>
</dbReference>
<dbReference type="InterPro" id="IPR042101">
    <property type="entry name" value="SRP54_N_sf"/>
</dbReference>
<feature type="binding site" evidence="10">
    <location>
        <begin position="205"/>
        <end position="209"/>
    </location>
    <ligand>
        <name>GTP</name>
        <dbReference type="ChEBI" id="CHEBI:37565"/>
    </ligand>
</feature>
<dbReference type="EMBL" id="CP014525">
    <property type="protein sequence ID" value="AMW35520.1"/>
    <property type="molecule type" value="Genomic_DNA"/>
</dbReference>
<protein>
    <recommendedName>
        <fullName evidence="10">Signal recognition particle receptor FtsY</fullName>
        <shortName evidence="10">SRP receptor</shortName>
        <ecNumber evidence="10">3.6.5.4</ecNumber>
    </recommendedName>
</protein>
<comment type="similarity">
    <text evidence="10">Belongs to the GTP-binding SRP family. FtsY subfamily.</text>
</comment>
<dbReference type="STRING" id="1549855.AY555_03600"/>
<evidence type="ECO:0000313" key="13">
    <source>
        <dbReference type="Proteomes" id="UP000076066"/>
    </source>
</evidence>
<dbReference type="InterPro" id="IPR036225">
    <property type="entry name" value="SRP/SRP_N"/>
</dbReference>
<dbReference type="HAMAP" id="MF_00920">
    <property type="entry name" value="FtsY"/>
    <property type="match status" value="1"/>
</dbReference>
<evidence type="ECO:0000256" key="10">
    <source>
        <dbReference type="HAMAP-Rule" id="MF_00920"/>
    </source>
</evidence>
<dbReference type="Proteomes" id="UP000076066">
    <property type="component" value="Chromosome"/>
</dbReference>
<evidence type="ECO:0000256" key="7">
    <source>
        <dbReference type="ARBA" id="ARBA00023136"/>
    </source>
</evidence>
<evidence type="ECO:0000256" key="8">
    <source>
        <dbReference type="ARBA" id="ARBA00023170"/>
    </source>
</evidence>
<proteinExistence type="inferred from homology"/>